<reference evidence="1 2" key="1">
    <citation type="submission" date="2021-06" db="EMBL/GenBank/DDBJ databases">
        <authorList>
            <person name="Palmer J.M."/>
        </authorList>
    </citation>
    <scope>NUCLEOTIDE SEQUENCE [LARGE SCALE GENOMIC DNA]</scope>
    <source>
        <strain evidence="1 2">GA_2019</strain>
        <tissue evidence="1">Muscle</tissue>
    </source>
</reference>
<dbReference type="EMBL" id="JAHRIO010002808">
    <property type="protein sequence ID" value="MEQ2159604.1"/>
    <property type="molecule type" value="Genomic_DNA"/>
</dbReference>
<evidence type="ECO:0000313" key="2">
    <source>
        <dbReference type="Proteomes" id="UP001476798"/>
    </source>
</evidence>
<evidence type="ECO:0000313" key="1">
    <source>
        <dbReference type="EMBL" id="MEQ2159604.1"/>
    </source>
</evidence>
<keyword evidence="2" id="KW-1185">Reference proteome</keyword>
<gene>
    <name evidence="1" type="ORF">GOODEAATRI_024721</name>
</gene>
<dbReference type="Proteomes" id="UP001476798">
    <property type="component" value="Unassembled WGS sequence"/>
</dbReference>
<proteinExistence type="predicted"/>
<accession>A0ABV0MKI2</accession>
<sequence length="71" mass="7641">MVTRFEIRVIVETFNELNTRRATETAGAASRHGVGRVLGGALTALVSTTCGRWGITSLKARTRLTVAPGQR</sequence>
<organism evidence="1 2">
    <name type="scientific">Goodea atripinnis</name>
    <dbReference type="NCBI Taxonomy" id="208336"/>
    <lineage>
        <taxon>Eukaryota</taxon>
        <taxon>Metazoa</taxon>
        <taxon>Chordata</taxon>
        <taxon>Craniata</taxon>
        <taxon>Vertebrata</taxon>
        <taxon>Euteleostomi</taxon>
        <taxon>Actinopterygii</taxon>
        <taxon>Neopterygii</taxon>
        <taxon>Teleostei</taxon>
        <taxon>Neoteleostei</taxon>
        <taxon>Acanthomorphata</taxon>
        <taxon>Ovalentaria</taxon>
        <taxon>Atherinomorphae</taxon>
        <taxon>Cyprinodontiformes</taxon>
        <taxon>Goodeidae</taxon>
        <taxon>Goodea</taxon>
    </lineage>
</organism>
<name>A0ABV0MKI2_9TELE</name>
<comment type="caution">
    <text evidence="1">The sequence shown here is derived from an EMBL/GenBank/DDBJ whole genome shotgun (WGS) entry which is preliminary data.</text>
</comment>
<protein>
    <submittedName>
        <fullName evidence="1">Uncharacterized protein</fullName>
    </submittedName>
</protein>